<comment type="similarity">
    <text evidence="1">Belongs to the sodium:galactoside symporter (TC 2.A.2) family.</text>
</comment>
<comment type="caution">
    <text evidence="4">The sequence shown here is derived from an EMBL/GenBank/DDBJ whole genome shotgun (WGS) entry which is preliminary data.</text>
</comment>
<feature type="transmembrane region" description="Helical" evidence="3">
    <location>
        <begin position="86"/>
        <end position="105"/>
    </location>
</feature>
<evidence type="ECO:0000256" key="2">
    <source>
        <dbReference type="SAM" id="MobiDB-lite"/>
    </source>
</evidence>
<organism evidence="4 5">
    <name type="scientific">Qipengyuania aquimaris</name>
    <dbReference type="NCBI Taxonomy" id="255984"/>
    <lineage>
        <taxon>Bacteria</taxon>
        <taxon>Pseudomonadati</taxon>
        <taxon>Pseudomonadota</taxon>
        <taxon>Alphaproteobacteria</taxon>
        <taxon>Sphingomonadales</taxon>
        <taxon>Erythrobacteraceae</taxon>
        <taxon>Qipengyuania</taxon>
    </lineage>
</organism>
<evidence type="ECO:0000256" key="1">
    <source>
        <dbReference type="ARBA" id="ARBA00009617"/>
    </source>
</evidence>
<dbReference type="PANTHER" id="PTHR11328">
    <property type="entry name" value="MAJOR FACILITATOR SUPERFAMILY DOMAIN-CONTAINING PROTEIN"/>
    <property type="match status" value="1"/>
</dbReference>
<dbReference type="GO" id="GO:0008643">
    <property type="term" value="P:carbohydrate transport"/>
    <property type="evidence" value="ECO:0007669"/>
    <property type="project" value="InterPro"/>
</dbReference>
<dbReference type="InterPro" id="IPR039672">
    <property type="entry name" value="MFS_2"/>
</dbReference>
<feature type="transmembrane region" description="Helical" evidence="3">
    <location>
        <begin position="184"/>
        <end position="206"/>
    </location>
</feature>
<feature type="transmembrane region" description="Helical" evidence="3">
    <location>
        <begin position="267"/>
        <end position="286"/>
    </location>
</feature>
<dbReference type="EMBL" id="WTYI01000001">
    <property type="protein sequence ID" value="MXO97241.1"/>
    <property type="molecule type" value="Genomic_DNA"/>
</dbReference>
<protein>
    <recommendedName>
        <fullName evidence="6">MFS transporter</fullName>
    </recommendedName>
</protein>
<keyword evidence="3" id="KW-0812">Transmembrane</keyword>
<dbReference type="RefSeq" id="WP_160596209.1">
    <property type="nucleotide sequence ID" value="NZ_WTYI01000001.1"/>
</dbReference>
<sequence length="457" mass="50216">MGAIVDDPKLVYRRTLWFYALTTIPLTAMGTFFTNFYFIYATDVLLLAPAVVGSLIAFARIYDGISDIVIATWSDRSESRHGRRRPFILVGGLMCSMLWVLFLLPDGLSNMQKILWVFVGHIWLQTALTLRSIPIRALGIESGKTAQQRTMFGILIPFLTIPAVVAVNFAGQGALQSDDPAATIAPWVIAGSLLPAILTLIAFPLLKELPTRHRSVERNVWKMIKEVLGVGYHRQLIAVQFAESFAFTSLAFSVPYMLRYVLDRPDMIAVIFVTYLVIQRIVGFAWYKMIPRWGMRAIWSKGLWMWLLVFACIPLVPWGGFPLYFALAALAGIAGGAAAVNYAMLGDIADYDARVSGRQRQGIYMTVYRLVGNIGGAATGFALGWLLQLSGYVPNGEQGETTIAAIIASSSLLPIIGVAIGLLILSRYKLYEREGMSDGKREEDGAPGAGFGSRAPA</sequence>
<dbReference type="Gene3D" id="1.20.1250.20">
    <property type="entry name" value="MFS general substrate transporter like domains"/>
    <property type="match status" value="2"/>
</dbReference>
<feature type="transmembrane region" description="Helical" evidence="3">
    <location>
        <begin position="227"/>
        <end position="247"/>
    </location>
</feature>
<dbReference type="SUPFAM" id="SSF103473">
    <property type="entry name" value="MFS general substrate transporter"/>
    <property type="match status" value="1"/>
</dbReference>
<proteinExistence type="inferred from homology"/>
<dbReference type="AlphaFoldDB" id="A0A6I4TQA1"/>
<feature type="transmembrane region" description="Helical" evidence="3">
    <location>
        <begin position="366"/>
        <end position="387"/>
    </location>
</feature>
<feature type="transmembrane region" description="Helical" evidence="3">
    <location>
        <begin position="16"/>
        <end position="40"/>
    </location>
</feature>
<feature type="transmembrane region" description="Helical" evidence="3">
    <location>
        <begin position="323"/>
        <end position="345"/>
    </location>
</feature>
<feature type="transmembrane region" description="Helical" evidence="3">
    <location>
        <begin position="111"/>
        <end position="130"/>
    </location>
</feature>
<keyword evidence="3" id="KW-1133">Transmembrane helix</keyword>
<dbReference type="GO" id="GO:0015293">
    <property type="term" value="F:symporter activity"/>
    <property type="evidence" value="ECO:0007669"/>
    <property type="project" value="InterPro"/>
</dbReference>
<gene>
    <name evidence="4" type="ORF">GRI34_12515</name>
</gene>
<feature type="transmembrane region" description="Helical" evidence="3">
    <location>
        <begin position="298"/>
        <end position="317"/>
    </location>
</feature>
<keyword evidence="3" id="KW-0472">Membrane</keyword>
<name>A0A6I4TQA1_9SPHN</name>
<dbReference type="Pfam" id="PF13347">
    <property type="entry name" value="MFS_2"/>
    <property type="match status" value="1"/>
</dbReference>
<reference evidence="4 5" key="1">
    <citation type="submission" date="2019-12" db="EMBL/GenBank/DDBJ databases">
        <title>Genomic-based taxomic classification of the family Erythrobacteraceae.</title>
        <authorList>
            <person name="Xu L."/>
        </authorList>
    </citation>
    <scope>NUCLEOTIDE SEQUENCE [LARGE SCALE GENOMIC DNA]</scope>
    <source>
        <strain evidence="4 5">JCM 12189</strain>
    </source>
</reference>
<dbReference type="Proteomes" id="UP000432727">
    <property type="component" value="Unassembled WGS sequence"/>
</dbReference>
<feature type="transmembrane region" description="Helical" evidence="3">
    <location>
        <begin position="151"/>
        <end position="172"/>
    </location>
</feature>
<feature type="transmembrane region" description="Helical" evidence="3">
    <location>
        <begin position="402"/>
        <end position="425"/>
    </location>
</feature>
<evidence type="ECO:0008006" key="6">
    <source>
        <dbReference type="Google" id="ProtNLM"/>
    </source>
</evidence>
<keyword evidence="5" id="KW-1185">Reference proteome</keyword>
<accession>A0A6I4TQA1</accession>
<evidence type="ECO:0000256" key="3">
    <source>
        <dbReference type="SAM" id="Phobius"/>
    </source>
</evidence>
<dbReference type="PANTHER" id="PTHR11328:SF24">
    <property type="entry name" value="MAJOR FACILITATOR SUPERFAMILY (MFS) PROFILE DOMAIN-CONTAINING PROTEIN"/>
    <property type="match status" value="1"/>
</dbReference>
<evidence type="ECO:0000313" key="5">
    <source>
        <dbReference type="Proteomes" id="UP000432727"/>
    </source>
</evidence>
<dbReference type="GO" id="GO:0005886">
    <property type="term" value="C:plasma membrane"/>
    <property type="evidence" value="ECO:0007669"/>
    <property type="project" value="TreeGrafter"/>
</dbReference>
<feature type="transmembrane region" description="Helical" evidence="3">
    <location>
        <begin position="46"/>
        <end position="65"/>
    </location>
</feature>
<evidence type="ECO:0000313" key="4">
    <source>
        <dbReference type="EMBL" id="MXO97241.1"/>
    </source>
</evidence>
<dbReference type="InterPro" id="IPR036259">
    <property type="entry name" value="MFS_trans_sf"/>
</dbReference>
<feature type="region of interest" description="Disordered" evidence="2">
    <location>
        <begin position="436"/>
        <end position="457"/>
    </location>
</feature>
<dbReference type="OrthoDB" id="7584869at2"/>